<dbReference type="GO" id="GO:0022857">
    <property type="term" value="F:transmembrane transporter activity"/>
    <property type="evidence" value="ECO:0007669"/>
    <property type="project" value="InterPro"/>
</dbReference>
<evidence type="ECO:0000313" key="5">
    <source>
        <dbReference type="EMBL" id="EGN93422.1"/>
    </source>
</evidence>
<proteinExistence type="inferred from homology"/>
<feature type="transmembrane region" description="Helical" evidence="3">
    <location>
        <begin position="82"/>
        <end position="105"/>
    </location>
</feature>
<dbReference type="InterPro" id="IPR020846">
    <property type="entry name" value="MFS_dom"/>
</dbReference>
<feature type="transmembrane region" description="Helical" evidence="3">
    <location>
        <begin position="321"/>
        <end position="340"/>
    </location>
</feature>
<dbReference type="PANTHER" id="PTHR11360">
    <property type="entry name" value="MONOCARBOXYLATE TRANSPORTER"/>
    <property type="match status" value="1"/>
</dbReference>
<dbReference type="GO" id="GO:0016020">
    <property type="term" value="C:membrane"/>
    <property type="evidence" value="ECO:0007669"/>
    <property type="project" value="UniProtKB-SubCell"/>
</dbReference>
<reference evidence="6" key="1">
    <citation type="journal article" date="2011" name="Science">
        <title>The plant cell wall-decomposing machinery underlies the functional diversity of forest fungi.</title>
        <authorList>
            <person name="Eastwood D.C."/>
            <person name="Floudas D."/>
            <person name="Binder M."/>
            <person name="Majcherczyk A."/>
            <person name="Schneider P."/>
            <person name="Aerts A."/>
            <person name="Asiegbu F.O."/>
            <person name="Baker S.E."/>
            <person name="Barry K."/>
            <person name="Bendiksby M."/>
            <person name="Blumentritt M."/>
            <person name="Coutinho P.M."/>
            <person name="Cullen D."/>
            <person name="de Vries R.P."/>
            <person name="Gathman A."/>
            <person name="Goodell B."/>
            <person name="Henrissat B."/>
            <person name="Ihrmark K."/>
            <person name="Kauserud H."/>
            <person name="Kohler A."/>
            <person name="LaButti K."/>
            <person name="Lapidus A."/>
            <person name="Lavin J.L."/>
            <person name="Lee Y.-H."/>
            <person name="Lindquist E."/>
            <person name="Lilly W."/>
            <person name="Lucas S."/>
            <person name="Morin E."/>
            <person name="Murat C."/>
            <person name="Oguiza J.A."/>
            <person name="Park J."/>
            <person name="Pisabarro A.G."/>
            <person name="Riley R."/>
            <person name="Rosling A."/>
            <person name="Salamov A."/>
            <person name="Schmidt O."/>
            <person name="Schmutz J."/>
            <person name="Skrede I."/>
            <person name="Stenlid J."/>
            <person name="Wiebenga A."/>
            <person name="Xie X."/>
            <person name="Kuees U."/>
            <person name="Hibbett D.S."/>
            <person name="Hoffmeister D."/>
            <person name="Hoegberg N."/>
            <person name="Martin F."/>
            <person name="Grigoriev I.V."/>
            <person name="Watkinson S.C."/>
        </authorList>
    </citation>
    <scope>NUCLEOTIDE SEQUENCE [LARGE SCALE GENOMIC DNA]</scope>
    <source>
        <strain evidence="6">strain S7.3</strain>
    </source>
</reference>
<dbReference type="PROSITE" id="PS50850">
    <property type="entry name" value="MFS"/>
    <property type="match status" value="1"/>
</dbReference>
<feature type="transmembrane region" description="Helical" evidence="3">
    <location>
        <begin position="154"/>
        <end position="173"/>
    </location>
</feature>
<keyword evidence="3" id="KW-0472">Membrane</keyword>
<name>F8QE47_SERL3</name>
<dbReference type="Pfam" id="PF07690">
    <property type="entry name" value="MFS_1"/>
    <property type="match status" value="1"/>
</dbReference>
<feature type="transmembrane region" description="Helical" evidence="3">
    <location>
        <begin position="125"/>
        <end position="147"/>
    </location>
</feature>
<dbReference type="HOGENOM" id="CLU_001265_1_1_1"/>
<dbReference type="SUPFAM" id="SSF103473">
    <property type="entry name" value="MFS general substrate transporter"/>
    <property type="match status" value="1"/>
</dbReference>
<feature type="transmembrane region" description="Helical" evidence="3">
    <location>
        <begin position="381"/>
        <end position="401"/>
    </location>
</feature>
<protein>
    <recommendedName>
        <fullName evidence="4">Major facilitator superfamily (MFS) profile domain-containing protein</fullName>
    </recommendedName>
</protein>
<dbReference type="OMA" id="AWAVRIT"/>
<organism evidence="6">
    <name type="scientific">Serpula lacrymans var. lacrymans (strain S7.3)</name>
    <name type="common">Dry rot fungus</name>
    <dbReference type="NCBI Taxonomy" id="936435"/>
    <lineage>
        <taxon>Eukaryota</taxon>
        <taxon>Fungi</taxon>
        <taxon>Dikarya</taxon>
        <taxon>Basidiomycota</taxon>
        <taxon>Agaricomycotina</taxon>
        <taxon>Agaricomycetes</taxon>
        <taxon>Agaricomycetidae</taxon>
        <taxon>Boletales</taxon>
        <taxon>Coniophorineae</taxon>
        <taxon>Serpulaceae</taxon>
        <taxon>Serpula</taxon>
    </lineage>
</organism>
<dbReference type="STRING" id="936435.F8QE47"/>
<feature type="transmembrane region" description="Helical" evidence="3">
    <location>
        <begin position="287"/>
        <end position="309"/>
    </location>
</feature>
<feature type="transmembrane region" description="Helical" evidence="3">
    <location>
        <begin position="440"/>
        <end position="461"/>
    </location>
</feature>
<feature type="transmembrane region" description="Helical" evidence="3">
    <location>
        <begin position="179"/>
        <end position="201"/>
    </location>
</feature>
<dbReference type="InterPro" id="IPR011701">
    <property type="entry name" value="MFS"/>
</dbReference>
<dbReference type="InterPro" id="IPR050327">
    <property type="entry name" value="Proton-linked_MCT"/>
</dbReference>
<dbReference type="Proteomes" id="UP000008063">
    <property type="component" value="Unassembled WGS sequence"/>
</dbReference>
<accession>F8QE47</accession>
<evidence type="ECO:0000313" key="6">
    <source>
        <dbReference type="Proteomes" id="UP000008063"/>
    </source>
</evidence>
<evidence type="ECO:0000256" key="3">
    <source>
        <dbReference type="SAM" id="Phobius"/>
    </source>
</evidence>
<evidence type="ECO:0000256" key="2">
    <source>
        <dbReference type="ARBA" id="ARBA00006727"/>
    </source>
</evidence>
<keyword evidence="3" id="KW-1133">Transmembrane helix</keyword>
<feature type="transmembrane region" description="Helical" evidence="3">
    <location>
        <begin position="213"/>
        <end position="238"/>
    </location>
</feature>
<feature type="transmembrane region" description="Helical" evidence="3">
    <location>
        <begin position="352"/>
        <end position="375"/>
    </location>
</feature>
<dbReference type="PANTHER" id="PTHR11360:SF234">
    <property type="entry name" value="MFS-TYPE TRANSPORTER DBAD-RELATED"/>
    <property type="match status" value="1"/>
</dbReference>
<keyword evidence="6" id="KW-1185">Reference proteome</keyword>
<dbReference type="eggNOG" id="KOG2504">
    <property type="taxonomic scope" value="Eukaryota"/>
</dbReference>
<dbReference type="InParanoid" id="F8QE47"/>
<keyword evidence="3" id="KW-0812">Transmembrane</keyword>
<comment type="subcellular location">
    <subcellularLocation>
        <location evidence="1">Membrane</location>
        <topology evidence="1">Multi-pass membrane protein</topology>
    </subcellularLocation>
</comment>
<gene>
    <name evidence="5" type="ORF">SERLA73DRAFT_115870</name>
</gene>
<comment type="similarity">
    <text evidence="2">Belongs to the major facilitator superfamily. Monocarboxylate porter (TC 2.A.1.13) family.</text>
</comment>
<evidence type="ECO:0000259" key="4">
    <source>
        <dbReference type="PROSITE" id="PS50850"/>
    </source>
</evidence>
<sequence length="467" mass="50196">MQKSPHQSSQFLSAADGESHVSVNGESFKEVPSLPQFTPLSAPFESDDQHNIELAPLGSRTTASNPTQILEMATSMYASGPLRAWSTVVGCCLLQLCTVGVISAFGATQTYYVQTYLSNESSSTISWIGSIALFLNLAISPFSGYMFDRGYFRSVLVLGSGLFVLCFFMLSLAKPHQYYQIFLTQGIGMGVGAGLIFLPASAVVAQHFKQSKALAMGFVSSSSSLGGAVFSVAFNYLLHGRLSFGWAIRILAFIALGCHPTNNSSVECNSPPVSQKVATRFMWDRSYIIVLLMGFVSSIGTWFPLFYVQLFAEQHGIVPELAFYSIAIINVSNIPGRIIPNWLGDRFGALEVYIPCTLCCGAVGFALLGCTTPYGVVLFSIFYGFFFGPTISLYLPVIASLSPKGVDIGRRMGVSLFPVGVASLIGTPITGAVLGPYYVWWKGVTFASVVILAGGCLLILAKLGKHS</sequence>
<dbReference type="EMBL" id="GL945492">
    <property type="protein sequence ID" value="EGN93422.1"/>
    <property type="molecule type" value="Genomic_DNA"/>
</dbReference>
<evidence type="ECO:0000256" key="1">
    <source>
        <dbReference type="ARBA" id="ARBA00004141"/>
    </source>
</evidence>
<dbReference type="AlphaFoldDB" id="F8QE47"/>
<dbReference type="InterPro" id="IPR036259">
    <property type="entry name" value="MFS_trans_sf"/>
</dbReference>
<dbReference type="Gene3D" id="1.20.1250.20">
    <property type="entry name" value="MFS general substrate transporter like domains"/>
    <property type="match status" value="2"/>
</dbReference>
<feature type="transmembrane region" description="Helical" evidence="3">
    <location>
        <begin position="244"/>
        <end position="266"/>
    </location>
</feature>
<feature type="transmembrane region" description="Helical" evidence="3">
    <location>
        <begin position="413"/>
        <end position="434"/>
    </location>
</feature>
<feature type="domain" description="Major facilitator superfamily (MFS) profile" evidence="4">
    <location>
        <begin position="286"/>
        <end position="467"/>
    </location>
</feature>